<feature type="transmembrane region" description="Helical" evidence="1">
    <location>
        <begin position="72"/>
        <end position="92"/>
    </location>
</feature>
<reference evidence="2 3" key="1">
    <citation type="submission" date="2011-05" db="EMBL/GenBank/DDBJ databases">
        <title>Whole genome sequence of Microlunatus phosphovorus NM-1.</title>
        <authorList>
            <person name="Hosoyama A."/>
            <person name="Sasaki K."/>
            <person name="Harada T."/>
            <person name="Igarashi R."/>
            <person name="Kawakoshi A."/>
            <person name="Sasagawa M."/>
            <person name="Fukada J."/>
            <person name="Nakamura S."/>
            <person name="Katano Y."/>
            <person name="Hanada S."/>
            <person name="Kamagata Y."/>
            <person name="Nakamura N."/>
            <person name="Yamazaki S."/>
            <person name="Fujita N."/>
        </authorList>
    </citation>
    <scope>NUCLEOTIDE SEQUENCE [LARGE SCALE GENOMIC DNA]</scope>
    <source>
        <strain evidence="3">ATCC 700054 / DSM 10555 / JCM 9379 / NBRC 101784 / NCIMB 13414 / VKM Ac-1990 / NM-1</strain>
    </source>
</reference>
<keyword evidence="1" id="KW-0472">Membrane</keyword>
<dbReference type="RefSeq" id="WP_013860987.1">
    <property type="nucleotide sequence ID" value="NC_015635.1"/>
</dbReference>
<dbReference type="KEGG" id="mph:MLP_00840"/>
<dbReference type="HOGENOM" id="CLU_129901_0_0_11"/>
<name>F5XGJ1_MICPN</name>
<sequence length="137" mass="14564">MNAIRIVLGVVGGLLLIYGVSWLVHGLPRATLLVLIGWLAAAVIIQLGVLTPLVLAVSAVLRRFVPDRGRAFVQAGLIIAAAVTVIAVPLMLRQFSQPPAKAMLLQDYRVNLLVLLVIIAVGTSVAYAIRVARTRGP</sequence>
<gene>
    <name evidence="2" type="ordered locus">MLP_00840</name>
</gene>
<keyword evidence="1" id="KW-1133">Transmembrane helix</keyword>
<organism evidence="2 3">
    <name type="scientific">Microlunatus phosphovorus (strain ATCC 700054 / DSM 10555 / JCM 9379 / NBRC 101784 / NCIMB 13414 / VKM Ac-1990 / NM-1)</name>
    <dbReference type="NCBI Taxonomy" id="1032480"/>
    <lineage>
        <taxon>Bacteria</taxon>
        <taxon>Bacillati</taxon>
        <taxon>Actinomycetota</taxon>
        <taxon>Actinomycetes</taxon>
        <taxon>Propionibacteriales</taxon>
        <taxon>Propionibacteriaceae</taxon>
        <taxon>Microlunatus</taxon>
    </lineage>
</organism>
<dbReference type="eggNOG" id="ENOG5031T7X">
    <property type="taxonomic scope" value="Bacteria"/>
</dbReference>
<protein>
    <submittedName>
        <fullName evidence="2">Uncharacterized protein</fullName>
    </submittedName>
</protein>
<evidence type="ECO:0000313" key="2">
    <source>
        <dbReference type="EMBL" id="BAK33098.1"/>
    </source>
</evidence>
<evidence type="ECO:0000313" key="3">
    <source>
        <dbReference type="Proteomes" id="UP000007947"/>
    </source>
</evidence>
<dbReference type="EMBL" id="AP012204">
    <property type="protein sequence ID" value="BAK33098.1"/>
    <property type="molecule type" value="Genomic_DNA"/>
</dbReference>
<keyword evidence="3" id="KW-1185">Reference proteome</keyword>
<accession>F5XGJ1</accession>
<dbReference type="STRING" id="1032480.MLP_00840"/>
<evidence type="ECO:0000256" key="1">
    <source>
        <dbReference type="SAM" id="Phobius"/>
    </source>
</evidence>
<dbReference type="AlphaFoldDB" id="F5XGJ1"/>
<keyword evidence="1" id="KW-0812">Transmembrane</keyword>
<feature type="transmembrane region" description="Helical" evidence="1">
    <location>
        <begin position="36"/>
        <end position="60"/>
    </location>
</feature>
<feature type="transmembrane region" description="Helical" evidence="1">
    <location>
        <begin position="112"/>
        <end position="132"/>
    </location>
</feature>
<proteinExistence type="predicted"/>
<dbReference type="Proteomes" id="UP000007947">
    <property type="component" value="Chromosome"/>
</dbReference>